<feature type="transmembrane region" description="Helical" evidence="1">
    <location>
        <begin position="54"/>
        <end position="77"/>
    </location>
</feature>
<keyword evidence="1" id="KW-0812">Transmembrane</keyword>
<sequence>MEEREINKLELAVDILQSVTKCRTQNLAKAMQTLTFTISSLLLAFVLATPSYKLISVLNSLPSTTLFLTLLTLFGLFKYTASKSFTYITTISEILGVNVKSREYLECLIATLPLALVSDIFLYNRIGSLSIVLPFIGFSIIKFLTSKDENARMGSLVMLALSMLSSAQKSSAIALTLSISLTLSGILESLLYIEEAERCATEARGQQRGGAEEVIEATNEPD</sequence>
<evidence type="ECO:0000313" key="3">
    <source>
        <dbReference type="Proteomes" id="UP000060778"/>
    </source>
</evidence>
<organism evidence="2 3">
    <name type="scientific">Ignicoccus islandicus DSM 13165</name>
    <dbReference type="NCBI Taxonomy" id="940295"/>
    <lineage>
        <taxon>Archaea</taxon>
        <taxon>Thermoproteota</taxon>
        <taxon>Thermoprotei</taxon>
        <taxon>Desulfurococcales</taxon>
        <taxon>Desulfurococcaceae</taxon>
        <taxon>Ignicoccus</taxon>
    </lineage>
</organism>
<evidence type="ECO:0000256" key="1">
    <source>
        <dbReference type="SAM" id="Phobius"/>
    </source>
</evidence>
<dbReference type="AlphaFoldDB" id="A0A0U2VFE8"/>
<proteinExistence type="predicted"/>
<feature type="transmembrane region" description="Helical" evidence="1">
    <location>
        <begin position="129"/>
        <end position="145"/>
    </location>
</feature>
<dbReference type="Proteomes" id="UP000060778">
    <property type="component" value="Chromosome"/>
</dbReference>
<keyword evidence="1" id="KW-1133">Transmembrane helix</keyword>
<evidence type="ECO:0000313" key="2">
    <source>
        <dbReference type="EMBL" id="ALU12722.1"/>
    </source>
</evidence>
<dbReference type="RefSeq" id="WP_075050285.1">
    <property type="nucleotide sequence ID" value="NZ_CP006867.1"/>
</dbReference>
<dbReference type="KEGG" id="iis:EYM_06790"/>
<dbReference type="GeneID" id="30680730"/>
<protein>
    <submittedName>
        <fullName evidence="2">Uncharacterized protein</fullName>
    </submittedName>
</protein>
<gene>
    <name evidence="2" type="ORF">EYM_06790</name>
</gene>
<name>A0A0U2VFE8_9CREN</name>
<keyword evidence="3" id="KW-1185">Reference proteome</keyword>
<reference evidence="2 3" key="1">
    <citation type="submission" date="2013-11" db="EMBL/GenBank/DDBJ databases">
        <title>Comparative genomics of Ignicoccus.</title>
        <authorList>
            <person name="Podar M."/>
        </authorList>
    </citation>
    <scope>NUCLEOTIDE SEQUENCE [LARGE SCALE GENOMIC DNA]</scope>
    <source>
        <strain evidence="2 3">DSM 13165</strain>
    </source>
</reference>
<accession>A0A0U2VFE8</accession>
<dbReference type="EMBL" id="CP006867">
    <property type="protein sequence ID" value="ALU12722.1"/>
    <property type="molecule type" value="Genomic_DNA"/>
</dbReference>
<feature type="transmembrane region" description="Helical" evidence="1">
    <location>
        <begin position="30"/>
        <end position="48"/>
    </location>
</feature>
<feature type="transmembrane region" description="Helical" evidence="1">
    <location>
        <begin position="172"/>
        <end position="193"/>
    </location>
</feature>
<dbReference type="STRING" id="940295.EYM_06790"/>
<keyword evidence="1" id="KW-0472">Membrane</keyword>